<organism evidence="2 3">
    <name type="scientific">Thelephora terrestris</name>
    <dbReference type="NCBI Taxonomy" id="56493"/>
    <lineage>
        <taxon>Eukaryota</taxon>
        <taxon>Fungi</taxon>
        <taxon>Dikarya</taxon>
        <taxon>Basidiomycota</taxon>
        <taxon>Agaricomycotina</taxon>
        <taxon>Agaricomycetes</taxon>
        <taxon>Thelephorales</taxon>
        <taxon>Thelephoraceae</taxon>
        <taxon>Thelephora</taxon>
    </lineage>
</organism>
<dbReference type="OrthoDB" id="3317441at2759"/>
<accession>A0A9P6HFW8</accession>
<protein>
    <submittedName>
        <fullName evidence="2">Uncharacterized protein</fullName>
    </submittedName>
</protein>
<feature type="compositionally biased region" description="Basic and acidic residues" evidence="1">
    <location>
        <begin position="100"/>
        <end position="112"/>
    </location>
</feature>
<reference evidence="2" key="2">
    <citation type="submission" date="2020-11" db="EMBL/GenBank/DDBJ databases">
        <authorList>
            <consortium name="DOE Joint Genome Institute"/>
            <person name="Kuo A."/>
            <person name="Miyauchi S."/>
            <person name="Kiss E."/>
            <person name="Drula E."/>
            <person name="Kohler A."/>
            <person name="Sanchez-Garcia M."/>
            <person name="Andreopoulos B."/>
            <person name="Barry K.W."/>
            <person name="Bonito G."/>
            <person name="Buee M."/>
            <person name="Carver A."/>
            <person name="Chen C."/>
            <person name="Cichocki N."/>
            <person name="Clum A."/>
            <person name="Culley D."/>
            <person name="Crous P.W."/>
            <person name="Fauchery L."/>
            <person name="Girlanda M."/>
            <person name="Hayes R."/>
            <person name="Keri Z."/>
            <person name="Labutti K."/>
            <person name="Lipzen A."/>
            <person name="Lombard V."/>
            <person name="Magnuson J."/>
            <person name="Maillard F."/>
            <person name="Morin E."/>
            <person name="Murat C."/>
            <person name="Nolan M."/>
            <person name="Ohm R."/>
            <person name="Pangilinan J."/>
            <person name="Pereira M."/>
            <person name="Perotto S."/>
            <person name="Peter M."/>
            <person name="Riley R."/>
            <person name="Sitrit Y."/>
            <person name="Stielow B."/>
            <person name="Szollosi G."/>
            <person name="Zifcakova L."/>
            <person name="Stursova M."/>
            <person name="Spatafora J.W."/>
            <person name="Tedersoo L."/>
            <person name="Vaario L.-M."/>
            <person name="Yamada A."/>
            <person name="Yan M."/>
            <person name="Wang P."/>
            <person name="Xu J."/>
            <person name="Bruns T."/>
            <person name="Baldrian P."/>
            <person name="Vilgalys R."/>
            <person name="Henrissat B."/>
            <person name="Grigoriev I.V."/>
            <person name="Hibbett D."/>
            <person name="Nagy L.G."/>
            <person name="Martin F.M."/>
        </authorList>
    </citation>
    <scope>NUCLEOTIDE SEQUENCE</scope>
    <source>
        <strain evidence="2">UH-Tt-Lm1</strain>
    </source>
</reference>
<dbReference type="Proteomes" id="UP000736335">
    <property type="component" value="Unassembled WGS sequence"/>
</dbReference>
<feature type="region of interest" description="Disordered" evidence="1">
    <location>
        <begin position="93"/>
        <end position="151"/>
    </location>
</feature>
<feature type="compositionally biased region" description="Basic and acidic residues" evidence="1">
    <location>
        <begin position="127"/>
        <end position="141"/>
    </location>
</feature>
<evidence type="ECO:0000313" key="3">
    <source>
        <dbReference type="Proteomes" id="UP000736335"/>
    </source>
</evidence>
<gene>
    <name evidence="2" type="ORF">BJ322DRAFT_780877</name>
</gene>
<dbReference type="AlphaFoldDB" id="A0A9P6HFW8"/>
<name>A0A9P6HFW8_9AGAM</name>
<sequence length="195" mass="21427">MPRFKKLKKFFQRSQTPTPQGTPPRIAVGASSSAVDLNPDPRPGSVNDGNGSRIAFRNSDDAHRPAAPSVLPHTAEPQDTDTRGVIPQLIAPMSAILTADNEREQEGEREDPSNVTDAGSVQNPTIAERESEHRNLQKRENQGTITGRSPMTLAEHVPRDDHLQVGEDAHDTVQWRKTRGGCQWSCSLLACVDFF</sequence>
<reference evidence="2" key="1">
    <citation type="journal article" date="2020" name="Nat. Commun.">
        <title>Large-scale genome sequencing of mycorrhizal fungi provides insights into the early evolution of symbiotic traits.</title>
        <authorList>
            <person name="Miyauchi S."/>
            <person name="Kiss E."/>
            <person name="Kuo A."/>
            <person name="Drula E."/>
            <person name="Kohler A."/>
            <person name="Sanchez-Garcia M."/>
            <person name="Morin E."/>
            <person name="Andreopoulos B."/>
            <person name="Barry K.W."/>
            <person name="Bonito G."/>
            <person name="Buee M."/>
            <person name="Carver A."/>
            <person name="Chen C."/>
            <person name="Cichocki N."/>
            <person name="Clum A."/>
            <person name="Culley D."/>
            <person name="Crous P.W."/>
            <person name="Fauchery L."/>
            <person name="Girlanda M."/>
            <person name="Hayes R.D."/>
            <person name="Keri Z."/>
            <person name="LaButti K."/>
            <person name="Lipzen A."/>
            <person name="Lombard V."/>
            <person name="Magnuson J."/>
            <person name="Maillard F."/>
            <person name="Murat C."/>
            <person name="Nolan M."/>
            <person name="Ohm R.A."/>
            <person name="Pangilinan J."/>
            <person name="Pereira M.F."/>
            <person name="Perotto S."/>
            <person name="Peter M."/>
            <person name="Pfister S."/>
            <person name="Riley R."/>
            <person name="Sitrit Y."/>
            <person name="Stielow J.B."/>
            <person name="Szollosi G."/>
            <person name="Zifcakova L."/>
            <person name="Stursova M."/>
            <person name="Spatafora J.W."/>
            <person name="Tedersoo L."/>
            <person name="Vaario L.M."/>
            <person name="Yamada A."/>
            <person name="Yan M."/>
            <person name="Wang P."/>
            <person name="Xu J."/>
            <person name="Bruns T."/>
            <person name="Baldrian P."/>
            <person name="Vilgalys R."/>
            <person name="Dunand C."/>
            <person name="Henrissat B."/>
            <person name="Grigoriev I.V."/>
            <person name="Hibbett D."/>
            <person name="Nagy L.G."/>
            <person name="Martin F.M."/>
        </authorList>
    </citation>
    <scope>NUCLEOTIDE SEQUENCE</scope>
    <source>
        <strain evidence="2">UH-Tt-Lm1</strain>
    </source>
</reference>
<feature type="compositionally biased region" description="Polar residues" evidence="1">
    <location>
        <begin position="113"/>
        <end position="125"/>
    </location>
</feature>
<comment type="caution">
    <text evidence="2">The sequence shown here is derived from an EMBL/GenBank/DDBJ whole genome shotgun (WGS) entry which is preliminary data.</text>
</comment>
<feature type="region of interest" description="Disordered" evidence="1">
    <location>
        <begin position="1"/>
        <end position="81"/>
    </location>
</feature>
<keyword evidence="3" id="KW-1185">Reference proteome</keyword>
<evidence type="ECO:0000313" key="2">
    <source>
        <dbReference type="EMBL" id="KAF9786316.1"/>
    </source>
</evidence>
<dbReference type="EMBL" id="WIUZ02000006">
    <property type="protein sequence ID" value="KAF9786316.1"/>
    <property type="molecule type" value="Genomic_DNA"/>
</dbReference>
<evidence type="ECO:0000256" key="1">
    <source>
        <dbReference type="SAM" id="MobiDB-lite"/>
    </source>
</evidence>
<proteinExistence type="predicted"/>
<feature type="compositionally biased region" description="Basic residues" evidence="1">
    <location>
        <begin position="1"/>
        <end position="11"/>
    </location>
</feature>